<gene>
    <name evidence="2" type="ORF">DDZ44_03045</name>
</gene>
<evidence type="ECO:0000313" key="3">
    <source>
        <dbReference type="Proteomes" id="UP000263273"/>
    </source>
</evidence>
<proteinExistence type="predicted"/>
<dbReference type="InterPro" id="IPR029044">
    <property type="entry name" value="Nucleotide-diphossugar_trans"/>
</dbReference>
<protein>
    <recommendedName>
        <fullName evidence="1">Nucleotidyl transferase domain-containing protein</fullName>
    </recommendedName>
</protein>
<dbReference type="Proteomes" id="UP000263273">
    <property type="component" value="Unassembled WGS sequence"/>
</dbReference>
<dbReference type="PANTHER" id="PTHR46390:SF1">
    <property type="entry name" value="MANNOSE-1-PHOSPHATE GUANYLYLTRANSFERASE"/>
    <property type="match status" value="1"/>
</dbReference>
<dbReference type="SUPFAM" id="SSF53448">
    <property type="entry name" value="Nucleotide-diphospho-sugar transferases"/>
    <property type="match status" value="1"/>
</dbReference>
<dbReference type="InterPro" id="IPR005835">
    <property type="entry name" value="NTP_transferase_dom"/>
</dbReference>
<dbReference type="Pfam" id="PF00483">
    <property type="entry name" value="NTP_transferase"/>
    <property type="match status" value="1"/>
</dbReference>
<dbReference type="GO" id="GO:0009298">
    <property type="term" value="P:GDP-mannose biosynthetic process"/>
    <property type="evidence" value="ECO:0007669"/>
    <property type="project" value="TreeGrafter"/>
</dbReference>
<dbReference type="InterPro" id="IPR051161">
    <property type="entry name" value="Mannose-6P_isomerase_type2"/>
</dbReference>
<reference evidence="2 3" key="1">
    <citation type="journal article" date="2018" name="Nat. Biotechnol.">
        <title>A standardized bacterial taxonomy based on genome phylogeny substantially revises the tree of life.</title>
        <authorList>
            <person name="Parks D.H."/>
            <person name="Chuvochina M."/>
            <person name="Waite D.W."/>
            <person name="Rinke C."/>
            <person name="Skarshewski A."/>
            <person name="Chaumeil P.A."/>
            <person name="Hugenholtz P."/>
        </authorList>
    </citation>
    <scope>NUCLEOTIDE SEQUENCE [LARGE SCALE GENOMIC DNA]</scope>
    <source>
        <strain evidence="2">UBA10948</strain>
    </source>
</reference>
<comment type="caution">
    <text evidence="2">The sequence shown here is derived from an EMBL/GenBank/DDBJ whole genome shotgun (WGS) entry which is preliminary data.</text>
</comment>
<dbReference type="EMBL" id="DNZF01000063">
    <property type="protein sequence ID" value="HBK52902.1"/>
    <property type="molecule type" value="Genomic_DNA"/>
</dbReference>
<evidence type="ECO:0000313" key="2">
    <source>
        <dbReference type="EMBL" id="HBK52902.1"/>
    </source>
</evidence>
<dbReference type="PANTHER" id="PTHR46390">
    <property type="entry name" value="MANNOSE-1-PHOSPHATE GUANYLYLTRANSFERASE"/>
    <property type="match status" value="1"/>
</dbReference>
<dbReference type="AlphaFoldDB" id="A0A354YXF6"/>
<sequence>MLNQGNIWGKLKHRINVRSKWRFPMIAVVLAGGKGLRLWPESRQTRPKQLCKFVDGKTMLDHTIDRLMTAGSSRVIIITNDSLLPGINELVQQRGDKEKIEILSEPE</sequence>
<dbReference type="Gene3D" id="3.90.550.10">
    <property type="entry name" value="Spore Coat Polysaccharide Biosynthesis Protein SpsA, Chain A"/>
    <property type="match status" value="1"/>
</dbReference>
<accession>A0A354YXF6</accession>
<organism evidence="2 3">
    <name type="scientific">Syntrophomonas wolfei</name>
    <dbReference type="NCBI Taxonomy" id="863"/>
    <lineage>
        <taxon>Bacteria</taxon>
        <taxon>Bacillati</taxon>
        <taxon>Bacillota</taxon>
        <taxon>Clostridia</taxon>
        <taxon>Eubacteriales</taxon>
        <taxon>Syntrophomonadaceae</taxon>
        <taxon>Syntrophomonas</taxon>
    </lineage>
</organism>
<name>A0A354YXF6_9FIRM</name>
<evidence type="ECO:0000259" key="1">
    <source>
        <dbReference type="Pfam" id="PF00483"/>
    </source>
</evidence>
<feature type="domain" description="Nucleotidyl transferase" evidence="1">
    <location>
        <begin position="27"/>
        <end position="106"/>
    </location>
</feature>
<feature type="non-terminal residue" evidence="2">
    <location>
        <position position="107"/>
    </location>
</feature>
<dbReference type="GO" id="GO:0004475">
    <property type="term" value="F:mannose-1-phosphate guanylyltransferase (GTP) activity"/>
    <property type="evidence" value="ECO:0007669"/>
    <property type="project" value="TreeGrafter"/>
</dbReference>